<evidence type="ECO:0000256" key="2">
    <source>
        <dbReference type="ARBA" id="ARBA00022705"/>
    </source>
</evidence>
<keyword evidence="5" id="KW-0010">Activator</keyword>
<dbReference type="PANTHER" id="PTHR11492:SF8">
    <property type="entry name" value="NUCLEAR FACTOR I, ISOFORM B"/>
    <property type="match status" value="1"/>
</dbReference>
<evidence type="ECO:0000256" key="8">
    <source>
        <dbReference type="SAM" id="MobiDB-lite"/>
    </source>
</evidence>
<dbReference type="OrthoDB" id="10055441at2759"/>
<dbReference type="PROSITE" id="PS51080">
    <property type="entry name" value="CTF_NFI_2"/>
    <property type="match status" value="1"/>
</dbReference>
<dbReference type="InterPro" id="IPR003619">
    <property type="entry name" value="MAD_homology1_Dwarfin-type"/>
</dbReference>
<organism evidence="10 11">
    <name type="scientific">Clunio marinus</name>
    <dbReference type="NCBI Taxonomy" id="568069"/>
    <lineage>
        <taxon>Eukaryota</taxon>
        <taxon>Metazoa</taxon>
        <taxon>Ecdysozoa</taxon>
        <taxon>Arthropoda</taxon>
        <taxon>Hexapoda</taxon>
        <taxon>Insecta</taxon>
        <taxon>Pterygota</taxon>
        <taxon>Neoptera</taxon>
        <taxon>Endopterygota</taxon>
        <taxon>Diptera</taxon>
        <taxon>Nematocera</taxon>
        <taxon>Chironomoidea</taxon>
        <taxon>Chironomidae</taxon>
        <taxon>Clunio</taxon>
    </lineage>
</organism>
<feature type="region of interest" description="Disordered" evidence="8">
    <location>
        <begin position="441"/>
        <end position="475"/>
    </location>
</feature>
<feature type="region of interest" description="Disordered" evidence="8">
    <location>
        <begin position="496"/>
        <end position="588"/>
    </location>
</feature>
<dbReference type="InterPro" id="IPR019548">
    <property type="entry name" value="CTF/NFI_DNA-bd_N"/>
</dbReference>
<feature type="compositionally biased region" description="Low complexity" evidence="8">
    <location>
        <begin position="545"/>
        <end position="560"/>
    </location>
</feature>
<sequence length="749" mass="83998">MFLPDTVRSCMIETDVSSYLQTTSSGQVERKLKDENIIFNHGKKSKHTLTIIGRISLIFALTNRETTERKKDEFHPFIEALLPFVKSFSYTWFNLQAAKRKYYKKHEKRMSLEEERHCKDDLQNEKPEVKQKWASRLLGKLRKDITQECREDFVQSITGKRQSICVLSNPDQKGKMRRIDCLRQADKVWRLDLVMVILFKAIPLESTDGERLEKNPECSQPGLCVNPYHINVSVRELDLYLANFINSHDFISSTSYNSNNSNSTTDSKKNEDRKHKVYAQNPYNGVVYNDIILATGVFSSKELWKMSKASILNDISENTMGSNASSSNGSATNNTGNIKLENTSYFCNSYSNSIQSGSPAITAITGGYIDANAGFSVILRPGEQINSNHSHESLAIQRYTPHPTSRLVSVNQPRQDEVILHQHNQQHNVLAQQAVSTGSVFYQNSPSTSDVNSGDNHNQNHEDRAGATNANTKYSECQTNGHDTLSDFVTFVCQETEQSEQNQSHRNSPKSQQYPQYNTMLPPPPLPPMARPVAIIRSSDLSLVNSPPTSNTPPTTMSSPHQEHQDSHMCQNEANHSPPLSPQSEIDRKGLSRISSPYSNSRDFTFNHFHSQQSQLFSYPSSISTISGVISPTNLSLYSTPVTTPRTTARTRWNNPFMLEEDFNMITHPVSSNNPEGNSVILMEEDRFFQTSATTSDSTASHLNHGLIVASSASAVCTSEHASSLTHSAAQQLIDKHGNLMISPKHEVL</sequence>
<feature type="compositionally biased region" description="Pro residues" evidence="8">
    <location>
        <begin position="521"/>
        <end position="530"/>
    </location>
</feature>
<keyword evidence="2" id="KW-0235">DNA replication</keyword>
<dbReference type="Pfam" id="PF10524">
    <property type="entry name" value="NfI_DNAbd_pre-N"/>
    <property type="match status" value="1"/>
</dbReference>
<evidence type="ECO:0000256" key="7">
    <source>
        <dbReference type="ARBA" id="ARBA00023242"/>
    </source>
</evidence>
<keyword evidence="7" id="KW-0539">Nucleus</keyword>
<dbReference type="EMBL" id="CVRI01000074">
    <property type="protein sequence ID" value="CRL08238.1"/>
    <property type="molecule type" value="Genomic_DNA"/>
</dbReference>
<dbReference type="GO" id="GO:0005634">
    <property type="term" value="C:nucleus"/>
    <property type="evidence" value="ECO:0007669"/>
    <property type="project" value="UniProtKB-SubCell"/>
</dbReference>
<feature type="compositionally biased region" description="Polar residues" evidence="8">
    <location>
        <begin position="441"/>
        <end position="457"/>
    </location>
</feature>
<dbReference type="GO" id="GO:0000981">
    <property type="term" value="F:DNA-binding transcription factor activity, RNA polymerase II-specific"/>
    <property type="evidence" value="ECO:0007669"/>
    <property type="project" value="TreeGrafter"/>
</dbReference>
<evidence type="ECO:0000256" key="6">
    <source>
        <dbReference type="ARBA" id="ARBA00023163"/>
    </source>
</evidence>
<dbReference type="GO" id="GO:0006260">
    <property type="term" value="P:DNA replication"/>
    <property type="evidence" value="ECO:0007669"/>
    <property type="project" value="UniProtKB-KW"/>
</dbReference>
<dbReference type="SMART" id="SM00523">
    <property type="entry name" value="DWA"/>
    <property type="match status" value="1"/>
</dbReference>
<evidence type="ECO:0000256" key="4">
    <source>
        <dbReference type="ARBA" id="ARBA00023125"/>
    </source>
</evidence>
<reference evidence="10 11" key="1">
    <citation type="submission" date="2015-04" db="EMBL/GenBank/DDBJ databases">
        <authorList>
            <person name="Syromyatnikov M.Y."/>
            <person name="Popov V.N."/>
        </authorList>
    </citation>
    <scope>NUCLEOTIDE SEQUENCE [LARGE SCALE GENOMIC DNA]</scope>
</reference>
<comment type="subcellular location">
    <subcellularLocation>
        <location evidence="1">Nucleus</location>
    </subcellularLocation>
</comment>
<protein>
    <submittedName>
        <fullName evidence="10">CLUMA_CG021005, isoform A</fullName>
    </submittedName>
</protein>
<dbReference type="Pfam" id="PF03165">
    <property type="entry name" value="MH1"/>
    <property type="match status" value="1"/>
</dbReference>
<feature type="domain" description="CTF/NF-I" evidence="9">
    <location>
        <begin position="63"/>
        <end position="256"/>
    </location>
</feature>
<accession>A0A1J1J9P0</accession>
<name>A0A1J1J9P0_9DIPT</name>
<evidence type="ECO:0000256" key="5">
    <source>
        <dbReference type="ARBA" id="ARBA00023159"/>
    </source>
</evidence>
<keyword evidence="3" id="KW-0805">Transcription regulation</keyword>
<dbReference type="Proteomes" id="UP000183832">
    <property type="component" value="Unassembled WGS sequence"/>
</dbReference>
<keyword evidence="6" id="KW-0804">Transcription</keyword>
<evidence type="ECO:0000313" key="10">
    <source>
        <dbReference type="EMBL" id="CRL08238.1"/>
    </source>
</evidence>
<proteinExistence type="predicted"/>
<evidence type="ECO:0000259" key="9">
    <source>
        <dbReference type="PROSITE" id="PS51080"/>
    </source>
</evidence>
<dbReference type="PANTHER" id="PTHR11492">
    <property type="entry name" value="NUCLEAR FACTOR I"/>
    <property type="match status" value="1"/>
</dbReference>
<gene>
    <name evidence="10" type="ORF">CLUMA_CG021005</name>
</gene>
<evidence type="ECO:0000256" key="1">
    <source>
        <dbReference type="ARBA" id="ARBA00004123"/>
    </source>
</evidence>
<dbReference type="GO" id="GO:0000978">
    <property type="term" value="F:RNA polymerase II cis-regulatory region sequence-specific DNA binding"/>
    <property type="evidence" value="ECO:0007669"/>
    <property type="project" value="TreeGrafter"/>
</dbReference>
<dbReference type="STRING" id="568069.A0A1J1J9P0"/>
<dbReference type="InterPro" id="IPR020604">
    <property type="entry name" value="CTF/NFI_DNA-bd-dom"/>
</dbReference>
<keyword evidence="11" id="KW-1185">Reference proteome</keyword>
<feature type="compositionally biased region" description="Polar residues" evidence="8">
    <location>
        <begin position="496"/>
        <end position="519"/>
    </location>
</feature>
<dbReference type="AlphaFoldDB" id="A0A1J1J9P0"/>
<keyword evidence="4" id="KW-0238">DNA-binding</keyword>
<dbReference type="InterPro" id="IPR000647">
    <property type="entry name" value="CTF/NFI"/>
</dbReference>
<dbReference type="GO" id="GO:0045893">
    <property type="term" value="P:positive regulation of DNA-templated transcription"/>
    <property type="evidence" value="ECO:0007669"/>
    <property type="project" value="UniProtKB-ARBA"/>
</dbReference>
<evidence type="ECO:0000313" key="11">
    <source>
        <dbReference type="Proteomes" id="UP000183832"/>
    </source>
</evidence>
<evidence type="ECO:0000256" key="3">
    <source>
        <dbReference type="ARBA" id="ARBA00023015"/>
    </source>
</evidence>